<dbReference type="InterPro" id="IPR011006">
    <property type="entry name" value="CheY-like_superfamily"/>
</dbReference>
<dbReference type="InterPro" id="IPR036890">
    <property type="entry name" value="HATPase_C_sf"/>
</dbReference>
<keyword evidence="1 2" id="KW-0597">Phosphoprotein</keyword>
<dbReference type="InterPro" id="IPR003594">
    <property type="entry name" value="HATPase_dom"/>
</dbReference>
<dbReference type="Pfam" id="PF02518">
    <property type="entry name" value="HATPase_c"/>
    <property type="match status" value="1"/>
</dbReference>
<evidence type="ECO:0000259" key="4">
    <source>
        <dbReference type="PROSITE" id="PS50109"/>
    </source>
</evidence>
<evidence type="ECO:0000313" key="7">
    <source>
        <dbReference type="Proteomes" id="UP001177212"/>
    </source>
</evidence>
<proteinExistence type="predicted"/>
<name>A0ABT9FG79_9GAMM</name>
<dbReference type="PANTHER" id="PTHR43547:SF2">
    <property type="entry name" value="HYBRID SIGNAL TRANSDUCTION HISTIDINE KINASE C"/>
    <property type="match status" value="1"/>
</dbReference>
<evidence type="ECO:0000259" key="5">
    <source>
        <dbReference type="PROSITE" id="PS50110"/>
    </source>
</evidence>
<evidence type="ECO:0000313" key="6">
    <source>
        <dbReference type="EMBL" id="MDP2565795.1"/>
    </source>
</evidence>
<keyword evidence="3" id="KW-0812">Transmembrane</keyword>
<evidence type="ECO:0000256" key="1">
    <source>
        <dbReference type="ARBA" id="ARBA00022553"/>
    </source>
</evidence>
<protein>
    <submittedName>
        <fullName evidence="6">ATP-binding protein</fullName>
    </submittedName>
</protein>
<dbReference type="InterPro" id="IPR001789">
    <property type="entry name" value="Sig_transdc_resp-reg_receiver"/>
</dbReference>
<dbReference type="Gene3D" id="3.30.565.10">
    <property type="entry name" value="Histidine kinase-like ATPase, C-terminal domain"/>
    <property type="match status" value="1"/>
</dbReference>
<gene>
    <name evidence="6" type="ORF">Q8W34_14205</name>
</gene>
<comment type="caution">
    <text evidence="6">The sequence shown here is derived from an EMBL/GenBank/DDBJ whole genome shotgun (WGS) entry which is preliminary data.</text>
</comment>
<feature type="transmembrane region" description="Helical" evidence="3">
    <location>
        <begin position="88"/>
        <end position="106"/>
    </location>
</feature>
<dbReference type="SMART" id="SM00387">
    <property type="entry name" value="HATPase_c"/>
    <property type="match status" value="1"/>
</dbReference>
<dbReference type="CDD" id="cd00156">
    <property type="entry name" value="REC"/>
    <property type="match status" value="1"/>
</dbReference>
<reference evidence="6" key="1">
    <citation type="submission" date="2023-07" db="EMBL/GenBank/DDBJ databases">
        <title>Genome content predicts the carbon catabolic preferences of heterotrophic bacteria.</title>
        <authorList>
            <person name="Gralka M."/>
        </authorList>
    </citation>
    <scope>NUCLEOTIDE SEQUENCE</scope>
    <source>
        <strain evidence="6">4G09</strain>
    </source>
</reference>
<sequence length="787" mass="90008">MHIETIKTIPTAKSADQIQRTLSSPTLDKSVWADLSYIFDIKRRTQLIILSETDQSSLNKTIEHLNLDADDFQKINGLIYHTKPTHYVFRYYFLILILMFIASHVCRKIKETKKIKEMNSLIEQLNSNKINDECVNDLIENMQISPGIKETIQTAKRKKKQFLDELNDHAKNLCITEAKVEFLSMCLNNQYKEVKMHEYRFQELMHEVTTPLSASIKQLEAMKGSVDHKTYAKIKEIYDNSSFALAATQMALRKHLLGDKASTLSSINMRELVEQSFKMASNGKLKELSQIDFNINIESDSKQTPINPISDKNLIQSILINLFNNAIKYSNKSRLTVDIKHRAEKNAANNMLTTISIEDEGPGFSDAFLNSLEVNENRRIGEPSFGIGLQLVNEYLAKLNSTLVLENTRDENKNIIGAKCTFTINTQYSIPEGEKFSKYCNVAIYSDNKKLKENLKTIFEEKSINVNFVSDDELSINSNNTVLIIDFEFNKFTTRDIRLAASQHNEITTIVVCRDDEYKSILESDMLLPFECEEDGVLYDNIYAIPKPVTSDEIFSIINKTKQLDTTGLSKQNLDALIIEDNTLEADNLISLLGRCFNVKVARNFTEAGRCLKHFNFDLIVSDVNFSDGTTINKLKDELIKSNGYKIAHTGLSPDSERVTVIKELFDCITAKSANYNELTKLIENHFKLKMPAQTIPQCKVIEKQKLEFYELKEKIESEGMKSDFPRYVASIHRVINTLNKLGVVNDDEEQLMRLEHKLHLSRIVTDKDHEKTCELLRKTAKAVGKI</sequence>
<dbReference type="InterPro" id="IPR005467">
    <property type="entry name" value="His_kinase_dom"/>
</dbReference>
<feature type="domain" description="Response regulatory" evidence="5">
    <location>
        <begin position="575"/>
        <end position="687"/>
    </location>
</feature>
<keyword evidence="6" id="KW-0067">ATP-binding</keyword>
<keyword evidence="7" id="KW-1185">Reference proteome</keyword>
<dbReference type="Gene3D" id="3.40.50.2300">
    <property type="match status" value="1"/>
</dbReference>
<dbReference type="SUPFAM" id="SSF52172">
    <property type="entry name" value="CheY-like"/>
    <property type="match status" value="1"/>
</dbReference>
<dbReference type="SUPFAM" id="SSF55874">
    <property type="entry name" value="ATPase domain of HSP90 chaperone/DNA topoisomerase II/histidine kinase"/>
    <property type="match status" value="1"/>
</dbReference>
<dbReference type="Proteomes" id="UP001177212">
    <property type="component" value="Unassembled WGS sequence"/>
</dbReference>
<keyword evidence="6" id="KW-0547">Nucleotide-binding</keyword>
<dbReference type="PROSITE" id="PS50110">
    <property type="entry name" value="RESPONSE_REGULATORY"/>
    <property type="match status" value="1"/>
</dbReference>
<evidence type="ECO:0000256" key="2">
    <source>
        <dbReference type="PROSITE-ProRule" id="PRU00169"/>
    </source>
</evidence>
<dbReference type="PROSITE" id="PS50109">
    <property type="entry name" value="HIS_KIN"/>
    <property type="match status" value="1"/>
</dbReference>
<feature type="modified residue" description="4-aspartylphosphate" evidence="2">
    <location>
        <position position="623"/>
    </location>
</feature>
<dbReference type="EMBL" id="JAUYVT010000014">
    <property type="protein sequence ID" value="MDP2565795.1"/>
    <property type="molecule type" value="Genomic_DNA"/>
</dbReference>
<feature type="domain" description="Histidine kinase" evidence="4">
    <location>
        <begin position="203"/>
        <end position="428"/>
    </location>
</feature>
<dbReference type="RefSeq" id="WP_305472528.1">
    <property type="nucleotide sequence ID" value="NZ_JAUYVT010000014.1"/>
</dbReference>
<dbReference type="PANTHER" id="PTHR43547">
    <property type="entry name" value="TWO-COMPONENT HISTIDINE KINASE"/>
    <property type="match status" value="1"/>
</dbReference>
<dbReference type="GO" id="GO:0005524">
    <property type="term" value="F:ATP binding"/>
    <property type="evidence" value="ECO:0007669"/>
    <property type="project" value="UniProtKB-KW"/>
</dbReference>
<organism evidence="6 7">
    <name type="scientific">Pseudoalteromonas marina</name>
    <dbReference type="NCBI Taxonomy" id="267375"/>
    <lineage>
        <taxon>Bacteria</taxon>
        <taxon>Pseudomonadati</taxon>
        <taxon>Pseudomonadota</taxon>
        <taxon>Gammaproteobacteria</taxon>
        <taxon>Alteromonadales</taxon>
        <taxon>Pseudoalteromonadaceae</taxon>
        <taxon>Pseudoalteromonas</taxon>
    </lineage>
</organism>
<accession>A0ABT9FG79</accession>
<evidence type="ECO:0000256" key="3">
    <source>
        <dbReference type="SAM" id="Phobius"/>
    </source>
</evidence>
<keyword evidence="3" id="KW-1133">Transmembrane helix</keyword>
<keyword evidence="3" id="KW-0472">Membrane</keyword>